<reference evidence="7 8" key="1">
    <citation type="journal article" date="2023" name="Int. J. Mol. Sci.">
        <title>De Novo Assembly and Annotation of 11 Diverse Shrub Willow (Salix) Genomes Reveals Novel Gene Organization in Sex-Linked Regions.</title>
        <authorList>
            <person name="Hyden B."/>
            <person name="Feng K."/>
            <person name="Yates T.B."/>
            <person name="Jawdy S."/>
            <person name="Cereghino C."/>
            <person name="Smart L.B."/>
            <person name="Muchero W."/>
        </authorList>
    </citation>
    <scope>NUCLEOTIDE SEQUENCE [LARGE SCALE GENOMIC DNA]</scope>
    <source>
        <tissue evidence="7">Shoot tip</tissue>
    </source>
</reference>
<proteinExistence type="predicted"/>
<feature type="non-terminal residue" evidence="7">
    <location>
        <position position="1"/>
    </location>
</feature>
<evidence type="ECO:0000313" key="8">
    <source>
        <dbReference type="Proteomes" id="UP001162972"/>
    </source>
</evidence>
<evidence type="ECO:0000256" key="3">
    <source>
        <dbReference type="ARBA" id="ARBA00023125"/>
    </source>
</evidence>
<dbReference type="InterPro" id="IPR003657">
    <property type="entry name" value="WRKY_dom"/>
</dbReference>
<dbReference type="Gene3D" id="2.20.25.80">
    <property type="entry name" value="WRKY domain"/>
    <property type="match status" value="1"/>
</dbReference>
<keyword evidence="3" id="KW-0238">DNA-binding</keyword>
<dbReference type="PROSITE" id="PS50811">
    <property type="entry name" value="WRKY"/>
    <property type="match status" value="1"/>
</dbReference>
<dbReference type="InterPro" id="IPR036576">
    <property type="entry name" value="WRKY_dom_sf"/>
</dbReference>
<dbReference type="GO" id="GO:0003700">
    <property type="term" value="F:DNA-binding transcription factor activity"/>
    <property type="evidence" value="ECO:0007669"/>
    <property type="project" value="InterPro"/>
</dbReference>
<gene>
    <name evidence="7" type="ORF">OIU84_014110</name>
</gene>
<name>A0AAD6NQP7_9ROSI</name>
<dbReference type="PANTHER" id="PTHR31429:SF106">
    <property type="entry name" value="WRKY TRANSCRIPTION FACTOR 31-RELATED"/>
    <property type="match status" value="1"/>
</dbReference>
<keyword evidence="2" id="KW-0805">Transcription regulation</keyword>
<keyword evidence="8" id="KW-1185">Reference proteome</keyword>
<dbReference type="GO" id="GO:0043565">
    <property type="term" value="F:sequence-specific DNA binding"/>
    <property type="evidence" value="ECO:0007669"/>
    <property type="project" value="InterPro"/>
</dbReference>
<dbReference type="PANTHER" id="PTHR31429">
    <property type="entry name" value="WRKY TRANSCRIPTION FACTOR 36-RELATED"/>
    <property type="match status" value="1"/>
</dbReference>
<dbReference type="Proteomes" id="UP001162972">
    <property type="component" value="Chromosome 4"/>
</dbReference>
<keyword evidence="4" id="KW-0804">Transcription</keyword>
<dbReference type="InterPro" id="IPR044810">
    <property type="entry name" value="WRKY_plant"/>
</dbReference>
<organism evidence="7 8">
    <name type="scientific">Salix udensis</name>
    <dbReference type="NCBI Taxonomy" id="889485"/>
    <lineage>
        <taxon>Eukaryota</taxon>
        <taxon>Viridiplantae</taxon>
        <taxon>Streptophyta</taxon>
        <taxon>Embryophyta</taxon>
        <taxon>Tracheophyta</taxon>
        <taxon>Spermatophyta</taxon>
        <taxon>Magnoliopsida</taxon>
        <taxon>eudicotyledons</taxon>
        <taxon>Gunneridae</taxon>
        <taxon>Pentapetalae</taxon>
        <taxon>rosids</taxon>
        <taxon>fabids</taxon>
        <taxon>Malpighiales</taxon>
        <taxon>Salicaceae</taxon>
        <taxon>Saliceae</taxon>
        <taxon>Salix</taxon>
    </lineage>
</organism>
<sequence>MRKARVSVRARSPVAKSTVRKWRKGNPCPRAYYRCTMAVGCPVRKQVQRCAED</sequence>
<evidence type="ECO:0000259" key="6">
    <source>
        <dbReference type="PROSITE" id="PS50811"/>
    </source>
</evidence>
<dbReference type="AlphaFoldDB" id="A0AAD6NQP7"/>
<protein>
    <recommendedName>
        <fullName evidence="6">WRKY domain-containing protein</fullName>
    </recommendedName>
</protein>
<dbReference type="SMART" id="SM00774">
    <property type="entry name" value="WRKY"/>
    <property type="match status" value="1"/>
</dbReference>
<dbReference type="SUPFAM" id="SSF118290">
    <property type="entry name" value="WRKY DNA-binding domain"/>
    <property type="match status" value="1"/>
</dbReference>
<evidence type="ECO:0000256" key="2">
    <source>
        <dbReference type="ARBA" id="ARBA00023015"/>
    </source>
</evidence>
<comment type="caution">
    <text evidence="7">The sequence shown here is derived from an EMBL/GenBank/DDBJ whole genome shotgun (WGS) entry which is preliminary data.</text>
</comment>
<accession>A0AAD6NQP7</accession>
<comment type="subcellular location">
    <subcellularLocation>
        <location evidence="1">Nucleus</location>
    </subcellularLocation>
</comment>
<evidence type="ECO:0000256" key="4">
    <source>
        <dbReference type="ARBA" id="ARBA00023163"/>
    </source>
</evidence>
<dbReference type="Pfam" id="PF03106">
    <property type="entry name" value="WRKY"/>
    <property type="match status" value="1"/>
</dbReference>
<dbReference type="GO" id="GO:0005634">
    <property type="term" value="C:nucleus"/>
    <property type="evidence" value="ECO:0007669"/>
    <property type="project" value="UniProtKB-SubCell"/>
</dbReference>
<dbReference type="EMBL" id="JAPFFJ010000018">
    <property type="protein sequence ID" value="KAJ6401967.1"/>
    <property type="molecule type" value="Genomic_DNA"/>
</dbReference>
<keyword evidence="5" id="KW-0539">Nucleus</keyword>
<evidence type="ECO:0000313" key="7">
    <source>
        <dbReference type="EMBL" id="KAJ6401967.1"/>
    </source>
</evidence>
<evidence type="ECO:0000256" key="1">
    <source>
        <dbReference type="ARBA" id="ARBA00004123"/>
    </source>
</evidence>
<feature type="domain" description="WRKY" evidence="6">
    <location>
        <begin position="20"/>
        <end position="53"/>
    </location>
</feature>
<evidence type="ECO:0000256" key="5">
    <source>
        <dbReference type="ARBA" id="ARBA00023242"/>
    </source>
</evidence>